<dbReference type="InterPro" id="IPR013830">
    <property type="entry name" value="SGNH_hydro"/>
</dbReference>
<dbReference type="SUPFAM" id="SSF52266">
    <property type="entry name" value="SGNH hydrolase"/>
    <property type="match status" value="1"/>
</dbReference>
<dbReference type="PANTHER" id="PTHR37834">
    <property type="entry name" value="GDSL-LIKE LIPASE/ACYLHYDROLASE DOMAIN PROTEIN (AFU_ORTHOLOGUE AFUA_2G00620)"/>
    <property type="match status" value="1"/>
</dbReference>
<protein>
    <submittedName>
        <fullName evidence="4">Acetylxylan esterase, acyl-CoA esterase or GDSL lipase family, strong similarity to C-terminal region of endoglucanase E</fullName>
    </submittedName>
</protein>
<name>Q977Y6_CLOAB</name>
<evidence type="ECO:0000259" key="2">
    <source>
        <dbReference type="Pfam" id="PF13472"/>
    </source>
</evidence>
<dbReference type="GeneID" id="44997047"/>
<evidence type="ECO:0000313" key="4">
    <source>
        <dbReference type="EMBL" id="AAK78516.1"/>
    </source>
</evidence>
<dbReference type="RefSeq" id="WP_010963858.1">
    <property type="nucleotide sequence ID" value="NC_003030.1"/>
</dbReference>
<dbReference type="Proteomes" id="UP000000814">
    <property type="component" value="Chromosome"/>
</dbReference>
<dbReference type="InterPro" id="IPR037461">
    <property type="entry name" value="CtCE2-like_dom"/>
</dbReference>
<dbReference type="PATRIC" id="fig|272562.8.peg.740"/>
<dbReference type="SMR" id="Q977Y6"/>
<dbReference type="PIR" id="A96966">
    <property type="entry name" value="A96966"/>
</dbReference>
<sequence>MRKKFSFLLIIFMMLLNVNFTVKAASFGYGSLKTSETSSNVLFIGRFDTSDPAGPKFAWSNSTIKANFNGTGISVNLKSSGDNWFNVIIDGIVKMPVNVTSSNSSPIVLAEGLTNGKHTVELVKRTEASVGEVQFLGFIVDGGELISPPQPLQKRIMFIGDSITCGYGNEGKSQYQSFTTKNENAYLSYGAITSRLLRAEPMTICWSGKGLIRNSGGNTTDLMPDLYQRILPYTSTPLWDTNRWVPQVVVINLCTNDFSIGIPDRTTFVTAYSTFIDRIRSQYPTAHIYCAVGPMLNGDNLKSARDYINSAVEMKNSSGDQKVHFIEFPVQDSANGYGEDWHPTVKTHELMAVQLYKAIKADLGW</sequence>
<dbReference type="InterPro" id="IPR036514">
    <property type="entry name" value="SGNH_hydro_sf"/>
</dbReference>
<feature type="signal peptide" evidence="1">
    <location>
        <begin position="1"/>
        <end position="24"/>
    </location>
</feature>
<dbReference type="AlphaFoldDB" id="Q977Y6"/>
<accession>Q977Y6</accession>
<dbReference type="Gene3D" id="3.40.50.1110">
    <property type="entry name" value="SGNH hydrolase"/>
    <property type="match status" value="1"/>
</dbReference>
<dbReference type="Gene3D" id="2.60.120.260">
    <property type="entry name" value="Galactose-binding domain-like"/>
    <property type="match status" value="1"/>
</dbReference>
<dbReference type="HOGENOM" id="CLU_042506_2_0_9"/>
<evidence type="ECO:0000256" key="1">
    <source>
        <dbReference type="SAM" id="SignalP"/>
    </source>
</evidence>
<organism evidence="4 5">
    <name type="scientific">Clostridium acetobutylicum (strain ATCC 824 / DSM 792 / JCM 1419 / IAM 19013 / LMG 5710 / NBRC 13948 / NRRL B-527 / VKM B-1787 / 2291 / W)</name>
    <dbReference type="NCBI Taxonomy" id="272562"/>
    <lineage>
        <taxon>Bacteria</taxon>
        <taxon>Bacillati</taxon>
        <taxon>Bacillota</taxon>
        <taxon>Clostridia</taxon>
        <taxon>Eubacteriales</taxon>
        <taxon>Clostridiaceae</taxon>
        <taxon>Clostridium</taxon>
    </lineage>
</organism>
<keyword evidence="1" id="KW-0732">Signal</keyword>
<dbReference type="OrthoDB" id="9801375at2"/>
<evidence type="ECO:0000313" key="5">
    <source>
        <dbReference type="Proteomes" id="UP000000814"/>
    </source>
</evidence>
<dbReference type="InterPro" id="IPR052762">
    <property type="entry name" value="PCW_deacetylase/CE"/>
</dbReference>
<gene>
    <name evidence="4" type="ordered locus">CA_C0537</name>
</gene>
<feature type="domain" description="SGNH hydrolase-type esterase" evidence="2">
    <location>
        <begin position="158"/>
        <end position="350"/>
    </location>
</feature>
<feature type="chain" id="PRO_5004322673" evidence="1">
    <location>
        <begin position="25"/>
        <end position="365"/>
    </location>
</feature>
<dbReference type="Pfam" id="PF17996">
    <property type="entry name" value="CE2_N"/>
    <property type="match status" value="1"/>
</dbReference>
<evidence type="ECO:0000259" key="3">
    <source>
        <dbReference type="Pfam" id="PF17996"/>
    </source>
</evidence>
<dbReference type="STRING" id="272562.CA_C0537"/>
<dbReference type="eggNOG" id="COG2755">
    <property type="taxonomic scope" value="Bacteria"/>
</dbReference>
<reference evidence="4 5" key="1">
    <citation type="journal article" date="2001" name="J. Bacteriol.">
        <title>Genome sequence and comparative analysis of the solvent-producing bacterium Clostridium acetobutylicum.</title>
        <authorList>
            <person name="Nolling J."/>
            <person name="Breton G."/>
            <person name="Omelchenko M.V."/>
            <person name="Makarova K.S."/>
            <person name="Zeng Q."/>
            <person name="Gibson R."/>
            <person name="Lee H.M."/>
            <person name="Dubois J."/>
            <person name="Qiu D."/>
            <person name="Hitti J."/>
            <person name="Wolf Y.I."/>
            <person name="Tatusov R.L."/>
            <person name="Sabathe F."/>
            <person name="Doucette-Stamm L."/>
            <person name="Soucaille P."/>
            <person name="Daly M.J."/>
            <person name="Bennett G.N."/>
            <person name="Koonin E.V."/>
            <person name="Smith D.R."/>
        </authorList>
    </citation>
    <scope>NUCLEOTIDE SEQUENCE [LARGE SCALE GENOMIC DNA]</scope>
    <source>
        <strain evidence="5">ATCC 824 / DSM 792 / JCM 1419 / LMG 5710 / VKM B-1787</strain>
    </source>
</reference>
<dbReference type="KEGG" id="cac:CA_C0537"/>
<dbReference type="GO" id="GO:0052689">
    <property type="term" value="F:carboxylic ester hydrolase activity"/>
    <property type="evidence" value="ECO:0007669"/>
    <property type="project" value="InterPro"/>
</dbReference>
<feature type="domain" description="Carbohydrate esterase 2 N-terminal" evidence="3">
    <location>
        <begin position="43"/>
        <end position="149"/>
    </location>
</feature>
<dbReference type="CDD" id="cd01831">
    <property type="entry name" value="Endoglucanase_E_like"/>
    <property type="match status" value="1"/>
</dbReference>
<keyword evidence="5" id="KW-1185">Reference proteome</keyword>
<dbReference type="EMBL" id="AE001437">
    <property type="protein sequence ID" value="AAK78516.1"/>
    <property type="molecule type" value="Genomic_DNA"/>
</dbReference>
<dbReference type="Pfam" id="PF13472">
    <property type="entry name" value="Lipase_GDSL_2"/>
    <property type="match status" value="1"/>
</dbReference>
<dbReference type="PANTHER" id="PTHR37834:SF2">
    <property type="entry name" value="ESTERASE, SGNH HYDROLASE-TYPE"/>
    <property type="match status" value="1"/>
</dbReference>
<proteinExistence type="predicted"/>
<dbReference type="InterPro" id="IPR040794">
    <property type="entry name" value="CE2_N"/>
</dbReference>